<evidence type="ECO:0000313" key="2">
    <source>
        <dbReference type="EMBL" id="QCT73247.1"/>
    </source>
</evidence>
<dbReference type="InterPro" id="IPR016195">
    <property type="entry name" value="Pol/histidinol_Pase-like"/>
</dbReference>
<feature type="domain" description="Polymerase/histidinol phosphatase N-terminal" evidence="1">
    <location>
        <begin position="6"/>
        <end position="80"/>
    </location>
</feature>
<dbReference type="Gene3D" id="3.20.20.140">
    <property type="entry name" value="Metal-dependent hydrolases"/>
    <property type="match status" value="1"/>
</dbReference>
<dbReference type="Proteomes" id="UP000218387">
    <property type="component" value="Chromosome"/>
</dbReference>
<name>A0A4P9CC98_EUBML</name>
<proteinExistence type="predicted"/>
<dbReference type="RefSeq" id="WP_096918949.1">
    <property type="nucleotide sequence ID" value="NZ_CP029487.1"/>
</dbReference>
<accession>A0A4P9CC98</accession>
<dbReference type="KEGG" id="emt:CPZ25_018645"/>
<dbReference type="InterPro" id="IPR003141">
    <property type="entry name" value="Pol/His_phosphatase_N"/>
</dbReference>
<dbReference type="AlphaFoldDB" id="A0A4P9CC98"/>
<dbReference type="PANTHER" id="PTHR36928:SF1">
    <property type="entry name" value="PHOSPHATASE YCDX-RELATED"/>
    <property type="match status" value="1"/>
</dbReference>
<keyword evidence="3" id="KW-1185">Reference proteome</keyword>
<dbReference type="Pfam" id="PF02811">
    <property type="entry name" value="PHP"/>
    <property type="match status" value="1"/>
</dbReference>
<dbReference type="InterPro" id="IPR004013">
    <property type="entry name" value="PHP_dom"/>
</dbReference>
<protein>
    <submittedName>
        <fullName evidence="2">Phosphatase</fullName>
    </submittedName>
</protein>
<evidence type="ECO:0000259" key="1">
    <source>
        <dbReference type="SMART" id="SM00481"/>
    </source>
</evidence>
<sequence>MRNYVLDGHTHTLACGHAYCTLMELVEAASRRGLELFCLTEHGPEIPGSPGEMFFANYRIIPPVINNVKVLKGIESNIMDKDGAIDVPERIAGRLEIVSASLHEPCIRPGSKADNTSAVLGAINNPLVDFICHLGNPTYELDYEAILQEAKRKDTLIEINNGSFFIRHGSKPNCVAIAKRCKELDIPVILGTDTHFCTDIGYFPYADRALDEVGFPDELIINLDTRRLTDYLEAKGRKLFTDPRKEAEELF</sequence>
<organism evidence="2 3">
    <name type="scientific">Eubacterium maltosivorans</name>
    <dbReference type="NCBI Taxonomy" id="2041044"/>
    <lineage>
        <taxon>Bacteria</taxon>
        <taxon>Bacillati</taxon>
        <taxon>Bacillota</taxon>
        <taxon>Clostridia</taxon>
        <taxon>Eubacteriales</taxon>
        <taxon>Eubacteriaceae</taxon>
        <taxon>Eubacterium</taxon>
    </lineage>
</organism>
<dbReference type="SMART" id="SM00481">
    <property type="entry name" value="POLIIIAc"/>
    <property type="match status" value="1"/>
</dbReference>
<dbReference type="NCBIfam" id="NF006702">
    <property type="entry name" value="PRK09248.1"/>
    <property type="match status" value="1"/>
</dbReference>
<dbReference type="PANTHER" id="PTHR36928">
    <property type="entry name" value="PHOSPHATASE YCDX-RELATED"/>
    <property type="match status" value="1"/>
</dbReference>
<dbReference type="EMBL" id="CP029487">
    <property type="protein sequence ID" value="QCT73247.1"/>
    <property type="molecule type" value="Genomic_DNA"/>
</dbReference>
<dbReference type="GO" id="GO:0008270">
    <property type="term" value="F:zinc ion binding"/>
    <property type="evidence" value="ECO:0007669"/>
    <property type="project" value="TreeGrafter"/>
</dbReference>
<gene>
    <name evidence="2" type="ORF">CPZ25_018645</name>
</gene>
<dbReference type="SUPFAM" id="SSF89550">
    <property type="entry name" value="PHP domain-like"/>
    <property type="match status" value="1"/>
</dbReference>
<reference evidence="2 3" key="1">
    <citation type="submission" date="2018-05" db="EMBL/GenBank/DDBJ databases">
        <title>Genome comparison of Eubacterium sp.</title>
        <authorList>
            <person name="Feng Y."/>
            <person name="Sanchez-Andrea I."/>
            <person name="Stams A.J.M."/>
            <person name="De Vos W.M."/>
        </authorList>
    </citation>
    <scope>NUCLEOTIDE SEQUENCE [LARGE SCALE GENOMIC DNA]</scope>
    <source>
        <strain evidence="2 3">YI</strain>
    </source>
</reference>
<evidence type="ECO:0000313" key="3">
    <source>
        <dbReference type="Proteomes" id="UP000218387"/>
    </source>
</evidence>
<dbReference type="InterPro" id="IPR050243">
    <property type="entry name" value="PHP_phosphatase"/>
</dbReference>
<dbReference type="GO" id="GO:0042578">
    <property type="term" value="F:phosphoric ester hydrolase activity"/>
    <property type="evidence" value="ECO:0007669"/>
    <property type="project" value="TreeGrafter"/>
</dbReference>
<dbReference type="CDD" id="cd07437">
    <property type="entry name" value="PHP_HisPPase_Ycdx_like"/>
    <property type="match status" value="1"/>
</dbReference>
<dbReference type="GO" id="GO:0005829">
    <property type="term" value="C:cytosol"/>
    <property type="evidence" value="ECO:0007669"/>
    <property type="project" value="TreeGrafter"/>
</dbReference>